<feature type="region of interest" description="Disordered" evidence="4">
    <location>
        <begin position="1"/>
        <end position="30"/>
    </location>
</feature>
<evidence type="ECO:0000256" key="2">
    <source>
        <dbReference type="ARBA" id="ARBA00007002"/>
    </source>
</evidence>
<dbReference type="InterPro" id="IPR009360">
    <property type="entry name" value="Isy1"/>
</dbReference>
<organism evidence="5 6">
    <name type="scientific">Coccomyxa viridis</name>
    <dbReference type="NCBI Taxonomy" id="1274662"/>
    <lineage>
        <taxon>Eukaryota</taxon>
        <taxon>Viridiplantae</taxon>
        <taxon>Chlorophyta</taxon>
        <taxon>core chlorophytes</taxon>
        <taxon>Trebouxiophyceae</taxon>
        <taxon>Trebouxiophyceae incertae sedis</taxon>
        <taxon>Coccomyxaceae</taxon>
        <taxon>Coccomyxa</taxon>
    </lineage>
</organism>
<sequence length="281" mass="32294">MARNEEKAQSMLNRLLTSKQQEAREPKQKRPYLATEVHDVVEADKWRQQILREIGRKVMEIQNAGLGDHRIRDLNDEINKLIREKGHWEVRIVELGGPDYAKAAPKVQDSQGFEIQGATGKGAGYRQAFQRGTSHLEVYFGAAKQLPGVKELFEKDAPRQLRRTRHDMFKRINADYYGLRDDEDGVLERVEAEAERNIRRRIMEEWQAKESERQAALSNVAGGVPADEPAEPQYVAYVPLPDQKEIELRVVERKKAELLAKYSTPRLQKQQQEATDLLAGK</sequence>
<evidence type="ECO:0000313" key="6">
    <source>
        <dbReference type="Proteomes" id="UP001497392"/>
    </source>
</evidence>
<keyword evidence="6" id="KW-1185">Reference proteome</keyword>
<reference evidence="5 6" key="1">
    <citation type="submission" date="2024-06" db="EMBL/GenBank/DDBJ databases">
        <authorList>
            <person name="Kraege A."/>
            <person name="Thomma B."/>
        </authorList>
    </citation>
    <scope>NUCLEOTIDE SEQUENCE [LARGE SCALE GENOMIC DNA]</scope>
</reference>
<evidence type="ECO:0000256" key="4">
    <source>
        <dbReference type="SAM" id="MobiDB-lite"/>
    </source>
</evidence>
<dbReference type="PANTHER" id="PTHR13021">
    <property type="entry name" value="PRE-MRNA-SPLICING FACTOR ISY1"/>
    <property type="match status" value="1"/>
</dbReference>
<evidence type="ECO:0000313" key="5">
    <source>
        <dbReference type="EMBL" id="CAL5222978.1"/>
    </source>
</evidence>
<comment type="caution">
    <text evidence="5">The sequence shown here is derived from an EMBL/GenBank/DDBJ whole genome shotgun (WGS) entry which is preliminary data.</text>
</comment>
<comment type="subcellular location">
    <subcellularLocation>
        <location evidence="1">Nucleus</location>
    </subcellularLocation>
</comment>
<protein>
    <submittedName>
        <fullName evidence="5">G5419 protein</fullName>
    </submittedName>
</protein>
<dbReference type="Gene3D" id="1.10.287.660">
    <property type="entry name" value="Helix hairpin bin"/>
    <property type="match status" value="1"/>
</dbReference>
<dbReference type="InterPro" id="IPR029012">
    <property type="entry name" value="Helix_hairpin_bin_sf"/>
</dbReference>
<dbReference type="InterPro" id="IPR037200">
    <property type="entry name" value="Isy1_sf"/>
</dbReference>
<name>A0ABP1FST0_9CHLO</name>
<feature type="compositionally biased region" description="Polar residues" evidence="4">
    <location>
        <begin position="10"/>
        <end position="20"/>
    </location>
</feature>
<dbReference type="EMBL" id="CAXHTA020000007">
    <property type="protein sequence ID" value="CAL5222978.1"/>
    <property type="molecule type" value="Genomic_DNA"/>
</dbReference>
<evidence type="ECO:0000256" key="1">
    <source>
        <dbReference type="ARBA" id="ARBA00004123"/>
    </source>
</evidence>
<gene>
    <name evidence="5" type="primary">g5419</name>
    <name evidence="5" type="ORF">VP750_LOCUS4637</name>
</gene>
<keyword evidence="3" id="KW-0539">Nucleus</keyword>
<accession>A0ABP1FST0</accession>
<comment type="similarity">
    <text evidence="2">Belongs to the ISY1 family.</text>
</comment>
<dbReference type="SUPFAM" id="SSF140102">
    <property type="entry name" value="ISY1 domain-like"/>
    <property type="match status" value="1"/>
</dbReference>
<dbReference type="Pfam" id="PF06246">
    <property type="entry name" value="Isy1"/>
    <property type="match status" value="1"/>
</dbReference>
<evidence type="ECO:0000256" key="3">
    <source>
        <dbReference type="ARBA" id="ARBA00023242"/>
    </source>
</evidence>
<proteinExistence type="inferred from homology"/>
<dbReference type="Proteomes" id="UP001497392">
    <property type="component" value="Unassembled WGS sequence"/>
</dbReference>